<proteinExistence type="predicted"/>
<gene>
    <name evidence="3" type="ORF">JR316_009650</name>
</gene>
<organism evidence="3">
    <name type="scientific">Psilocybe cubensis</name>
    <name type="common">Psychedelic mushroom</name>
    <name type="synonym">Stropharia cubensis</name>
    <dbReference type="NCBI Taxonomy" id="181762"/>
    <lineage>
        <taxon>Eukaryota</taxon>
        <taxon>Fungi</taxon>
        <taxon>Dikarya</taxon>
        <taxon>Basidiomycota</taxon>
        <taxon>Agaricomycotina</taxon>
        <taxon>Agaricomycetes</taxon>
        <taxon>Agaricomycetidae</taxon>
        <taxon>Agaricales</taxon>
        <taxon>Agaricineae</taxon>
        <taxon>Strophariaceae</taxon>
        <taxon>Psilocybe</taxon>
    </lineage>
</organism>
<evidence type="ECO:0000313" key="3">
    <source>
        <dbReference type="EMBL" id="KAG5164960.1"/>
    </source>
</evidence>
<protein>
    <submittedName>
        <fullName evidence="3">Uncharacterized protein</fullName>
    </submittedName>
</protein>
<feature type="transmembrane region" description="Helical" evidence="2">
    <location>
        <begin position="209"/>
        <end position="228"/>
    </location>
</feature>
<sequence length="237" mass="25719">MLFYPIHLPWPILLHALGLTALGCSLLFKTPTEKAPEDVTTLGIATVGLGMSWGGWAGRDPVALGFRVVVPEALSLDARENGAGGWALLDSARRRSQGQAFSLHSPSFPPRTRPPAPSSTPHPYTHHPQLKNNSLTYIYPQCQRPPPPTHPRNTDLATSYMPISQNQFLHASAPVRIVLASLALLKYLLILREPRDSAARRRYKRMGGLLGVALYDGLGGLLVGWYLGTLGGKAGGY</sequence>
<feature type="transmembrane region" description="Helical" evidence="2">
    <location>
        <begin position="12"/>
        <end position="28"/>
    </location>
</feature>
<dbReference type="EMBL" id="JAFIQS010000010">
    <property type="protein sequence ID" value="KAG5164960.1"/>
    <property type="molecule type" value="Genomic_DNA"/>
</dbReference>
<accession>A0A8H8CH96</accession>
<evidence type="ECO:0000256" key="2">
    <source>
        <dbReference type="SAM" id="Phobius"/>
    </source>
</evidence>
<keyword evidence="2" id="KW-0812">Transmembrane</keyword>
<reference evidence="3" key="1">
    <citation type="submission" date="2021-02" db="EMBL/GenBank/DDBJ databases">
        <title>Psilocybe cubensis genome.</title>
        <authorList>
            <person name="Mckernan K.J."/>
            <person name="Crawford S."/>
            <person name="Trippe A."/>
            <person name="Kane L.T."/>
            <person name="Mclaughlin S."/>
        </authorList>
    </citation>
    <scope>NUCLEOTIDE SEQUENCE [LARGE SCALE GENOMIC DNA]</scope>
    <source>
        <strain evidence="3">MGC-MH-2018</strain>
    </source>
</reference>
<keyword evidence="2" id="KW-1133">Transmembrane helix</keyword>
<feature type="compositionally biased region" description="Pro residues" evidence="1">
    <location>
        <begin position="107"/>
        <end position="120"/>
    </location>
</feature>
<name>A0A8H8CH96_PSICU</name>
<keyword evidence="2" id="KW-0472">Membrane</keyword>
<feature type="region of interest" description="Disordered" evidence="1">
    <location>
        <begin position="99"/>
        <end position="127"/>
    </location>
</feature>
<evidence type="ECO:0000256" key="1">
    <source>
        <dbReference type="SAM" id="MobiDB-lite"/>
    </source>
</evidence>
<dbReference type="OrthoDB" id="3014299at2759"/>
<comment type="caution">
    <text evidence="3">The sequence shown here is derived from an EMBL/GenBank/DDBJ whole genome shotgun (WGS) entry which is preliminary data.</text>
</comment>
<dbReference type="AlphaFoldDB" id="A0A8H8CH96"/>